<evidence type="ECO:0000313" key="2">
    <source>
        <dbReference type="Proteomes" id="UP000006038"/>
    </source>
</evidence>
<reference evidence="1" key="2">
    <citation type="submission" date="2013-04" db="UniProtKB">
        <authorList>
            <consortium name="EnsemblPlants"/>
        </authorList>
    </citation>
    <scope>IDENTIFICATION</scope>
</reference>
<name>J3NA67_ORYBR</name>
<protein>
    <submittedName>
        <fullName evidence="1">Uncharacterized protein</fullName>
    </submittedName>
</protein>
<organism evidence="1">
    <name type="scientific">Oryza brachyantha</name>
    <name type="common">malo sina</name>
    <dbReference type="NCBI Taxonomy" id="4533"/>
    <lineage>
        <taxon>Eukaryota</taxon>
        <taxon>Viridiplantae</taxon>
        <taxon>Streptophyta</taxon>
        <taxon>Embryophyta</taxon>
        <taxon>Tracheophyta</taxon>
        <taxon>Spermatophyta</taxon>
        <taxon>Magnoliopsida</taxon>
        <taxon>Liliopsida</taxon>
        <taxon>Poales</taxon>
        <taxon>Poaceae</taxon>
        <taxon>BOP clade</taxon>
        <taxon>Oryzoideae</taxon>
        <taxon>Oryzeae</taxon>
        <taxon>Oryzinae</taxon>
        <taxon>Oryza</taxon>
    </lineage>
</organism>
<sequence length="115" mass="13107">MLPFPVKKLTWRWCGCVKINYNNVLQILLSVSGNYFWSFGGFRASGTVLFVSGFCQLGRYLEFHYIIFTDSVLVDIQNFTSSRDSGDAGALSAWLVLNTTPFVLDYKIFCFFLDS</sequence>
<dbReference type="Gramene" id="OB11G27030.1">
    <property type="protein sequence ID" value="OB11G27030.1"/>
    <property type="gene ID" value="OB11G27030"/>
</dbReference>
<dbReference type="HOGENOM" id="CLU_2112644_0_0_1"/>
<dbReference type="EnsemblPlants" id="OB11G27030.1">
    <property type="protein sequence ID" value="OB11G27030.1"/>
    <property type="gene ID" value="OB11G27030"/>
</dbReference>
<accession>J3NA67</accession>
<dbReference type="Proteomes" id="UP000006038">
    <property type="component" value="Chromosome 11"/>
</dbReference>
<proteinExistence type="predicted"/>
<dbReference type="AlphaFoldDB" id="J3NA67"/>
<evidence type="ECO:0000313" key="1">
    <source>
        <dbReference type="EnsemblPlants" id="OB11G27030.1"/>
    </source>
</evidence>
<keyword evidence="2" id="KW-1185">Reference proteome</keyword>
<reference evidence="1" key="1">
    <citation type="journal article" date="2013" name="Nat. Commun.">
        <title>Whole-genome sequencing of Oryza brachyantha reveals mechanisms underlying Oryza genome evolution.</title>
        <authorList>
            <person name="Chen J."/>
            <person name="Huang Q."/>
            <person name="Gao D."/>
            <person name="Wang J."/>
            <person name="Lang Y."/>
            <person name="Liu T."/>
            <person name="Li B."/>
            <person name="Bai Z."/>
            <person name="Luis Goicoechea J."/>
            <person name="Liang C."/>
            <person name="Chen C."/>
            <person name="Zhang W."/>
            <person name="Sun S."/>
            <person name="Liao Y."/>
            <person name="Zhang X."/>
            <person name="Yang L."/>
            <person name="Song C."/>
            <person name="Wang M."/>
            <person name="Shi J."/>
            <person name="Liu G."/>
            <person name="Liu J."/>
            <person name="Zhou H."/>
            <person name="Zhou W."/>
            <person name="Yu Q."/>
            <person name="An N."/>
            <person name="Chen Y."/>
            <person name="Cai Q."/>
            <person name="Wang B."/>
            <person name="Liu B."/>
            <person name="Min J."/>
            <person name="Huang Y."/>
            <person name="Wu H."/>
            <person name="Li Z."/>
            <person name="Zhang Y."/>
            <person name="Yin Y."/>
            <person name="Song W."/>
            <person name="Jiang J."/>
            <person name="Jackson S.A."/>
            <person name="Wing R.A."/>
            <person name="Wang J."/>
            <person name="Chen M."/>
        </authorList>
    </citation>
    <scope>NUCLEOTIDE SEQUENCE [LARGE SCALE GENOMIC DNA]</scope>
    <source>
        <strain evidence="1">cv. IRGC 101232</strain>
    </source>
</reference>